<dbReference type="Proteomes" id="UP000315145">
    <property type="component" value="Unassembled WGS sequence"/>
</dbReference>
<feature type="domain" description="Phospholipid/glycerol acyltransferase" evidence="2">
    <location>
        <begin position="22"/>
        <end position="149"/>
    </location>
</feature>
<dbReference type="EMBL" id="VMBF01000008">
    <property type="protein sequence ID" value="TSJ74308.1"/>
    <property type="molecule type" value="Genomic_DNA"/>
</dbReference>
<proteinExistence type="predicted"/>
<evidence type="ECO:0000259" key="2">
    <source>
        <dbReference type="SMART" id="SM00563"/>
    </source>
</evidence>
<keyword evidence="1" id="KW-1133">Transmembrane helix</keyword>
<organism evidence="3 6">
    <name type="scientific">Algibacter amylolyticus</name>
    <dbReference type="NCBI Taxonomy" id="1608400"/>
    <lineage>
        <taxon>Bacteria</taxon>
        <taxon>Pseudomonadati</taxon>
        <taxon>Bacteroidota</taxon>
        <taxon>Flavobacteriia</taxon>
        <taxon>Flavobacteriales</taxon>
        <taxon>Flavobacteriaceae</taxon>
        <taxon>Algibacter</taxon>
    </lineage>
</organism>
<sequence length="327" mass="36804">MFFYFKSIKVYDIENVVKNKPVLLLSNHQNALLDALIIAVKSGRFSYFLTRAGVFNKPFVAKLLKSFQMLPVYRVRDGWGKLSNNEAIFEACSKLLNNGASVVIFPEGNHSLKRMVRPLSKGFTRIVFETLETYPTTNLQLVPVGLNYAEATSFPDSASIYFGKPIAAKPYYLDDRNAAIVKLKAKIQAEIGQLTTDIPKANYEVTIEVLKRLEVDFLNPKAVNTCVASNLQNCVARKVVSSSVLKPLFLVLLKCAYVLPFLIWRYMVKPKIKDIEFIATFRFAMVIILAPLWLISLFVILLLTLGWHVAVAYVLISLCIALLAVKL</sequence>
<evidence type="ECO:0000313" key="4">
    <source>
        <dbReference type="EMBL" id="TSJ74308.1"/>
    </source>
</evidence>
<name>A0A5M7B509_9FLAO</name>
<evidence type="ECO:0000313" key="6">
    <source>
        <dbReference type="Proteomes" id="UP000322315"/>
    </source>
</evidence>
<dbReference type="PANTHER" id="PTHR31605">
    <property type="entry name" value="GLYCEROL-3-PHOSPHATE O-ACYLTRANSFERASE 1"/>
    <property type="match status" value="1"/>
</dbReference>
<keyword evidence="3" id="KW-0808">Transferase</keyword>
<dbReference type="GO" id="GO:0008654">
    <property type="term" value="P:phospholipid biosynthetic process"/>
    <property type="evidence" value="ECO:0007669"/>
    <property type="project" value="TreeGrafter"/>
</dbReference>
<accession>A0A5M7B509</accession>
<dbReference type="InterPro" id="IPR002123">
    <property type="entry name" value="Plipid/glycerol_acylTrfase"/>
</dbReference>
<dbReference type="Pfam" id="PF01553">
    <property type="entry name" value="Acyltransferase"/>
    <property type="match status" value="1"/>
</dbReference>
<dbReference type="SUPFAM" id="SSF69593">
    <property type="entry name" value="Glycerol-3-phosphate (1)-acyltransferase"/>
    <property type="match status" value="1"/>
</dbReference>
<dbReference type="Proteomes" id="UP000322315">
    <property type="component" value="Unassembled WGS sequence"/>
</dbReference>
<dbReference type="GO" id="GO:0004366">
    <property type="term" value="F:glycerol-3-phosphate O-acyltransferase activity"/>
    <property type="evidence" value="ECO:0007669"/>
    <property type="project" value="TreeGrafter"/>
</dbReference>
<dbReference type="SMART" id="SM00563">
    <property type="entry name" value="PlsC"/>
    <property type="match status" value="1"/>
</dbReference>
<reference evidence="4 5" key="2">
    <citation type="submission" date="2019-07" db="EMBL/GenBank/DDBJ databases">
        <title>Algibacter marinivivus sp. nov., isolated from the surface of a marine red alga.</title>
        <authorList>
            <person name="Zhong X."/>
            <person name="Xu W."/>
            <person name="Zhang Y."/>
            <person name="Zhang Q."/>
            <person name="Du Z."/>
        </authorList>
    </citation>
    <scope>NUCLEOTIDE SEQUENCE [LARGE SCALE GENOMIC DNA]</scope>
    <source>
        <strain evidence="4 5">RU-4-M-4</strain>
    </source>
</reference>
<keyword evidence="1" id="KW-0812">Transmembrane</keyword>
<keyword evidence="1" id="KW-0472">Membrane</keyword>
<keyword evidence="5" id="KW-1185">Reference proteome</keyword>
<reference evidence="3" key="3">
    <citation type="submission" date="2019-09" db="EMBL/GenBank/DDBJ databases">
        <authorList>
            <person name="Zhang D.-C."/>
        </authorList>
    </citation>
    <scope>NUCLEOTIDE SEQUENCE</scope>
    <source>
        <strain evidence="3">RU-4-M-4</strain>
    </source>
</reference>
<evidence type="ECO:0000313" key="5">
    <source>
        <dbReference type="Proteomes" id="UP000315145"/>
    </source>
</evidence>
<protein>
    <submittedName>
        <fullName evidence="3">Glycerol acyltransferase</fullName>
    </submittedName>
</protein>
<reference evidence="3 6" key="1">
    <citation type="journal article" date="2015" name="Int. J. Syst. Evol. Microbiol.">
        <title>Algibacter amylolyticus sp. nov., isolated from intertidal sediment.</title>
        <authorList>
            <person name="Zhang D.C."/>
            <person name="Wu J."/>
            <person name="Neuner K."/>
            <person name="Yao J."/>
            <person name="Margesin R."/>
        </authorList>
    </citation>
    <scope>NUCLEOTIDE SEQUENCE [LARGE SCALE GENOMIC DNA]</scope>
    <source>
        <strain evidence="3 6">RU-4-M-4</strain>
    </source>
</reference>
<dbReference type="InterPro" id="IPR052744">
    <property type="entry name" value="GPAT/DAPAT"/>
</dbReference>
<dbReference type="CDD" id="cd07992">
    <property type="entry name" value="LPLAT_AAK14816-like"/>
    <property type="match status" value="1"/>
</dbReference>
<comment type="caution">
    <text evidence="3">The sequence shown here is derived from an EMBL/GenBank/DDBJ whole genome shotgun (WGS) entry which is preliminary data.</text>
</comment>
<dbReference type="PANTHER" id="PTHR31605:SF0">
    <property type="entry name" value="GLYCEROL-3-PHOSPHATE O-ACYLTRANSFERASE 1"/>
    <property type="match status" value="1"/>
</dbReference>
<keyword evidence="3" id="KW-0012">Acyltransferase</keyword>
<dbReference type="AlphaFoldDB" id="A0A5M7B509"/>
<dbReference type="GO" id="GO:0016287">
    <property type="term" value="F:glycerone-phosphate O-acyltransferase activity"/>
    <property type="evidence" value="ECO:0007669"/>
    <property type="project" value="TreeGrafter"/>
</dbReference>
<dbReference type="OrthoDB" id="9806008at2"/>
<evidence type="ECO:0000256" key="1">
    <source>
        <dbReference type="SAM" id="Phobius"/>
    </source>
</evidence>
<feature type="transmembrane region" description="Helical" evidence="1">
    <location>
        <begin position="279"/>
        <end position="301"/>
    </location>
</feature>
<evidence type="ECO:0000313" key="3">
    <source>
        <dbReference type="EMBL" id="KAA5823820.1"/>
    </source>
</evidence>
<dbReference type="EMBL" id="VWRS01000008">
    <property type="protein sequence ID" value="KAA5823820.1"/>
    <property type="molecule type" value="Genomic_DNA"/>
</dbReference>
<feature type="transmembrane region" description="Helical" evidence="1">
    <location>
        <begin position="307"/>
        <end position="325"/>
    </location>
</feature>
<feature type="transmembrane region" description="Helical" evidence="1">
    <location>
        <begin position="248"/>
        <end position="267"/>
    </location>
</feature>
<gene>
    <name evidence="3" type="ORF">F2B50_11910</name>
    <name evidence="4" type="ORF">FPF71_11910</name>
</gene>